<accession>A0A1B9G2Y0</accession>
<dbReference type="RefSeq" id="XP_019046452.1">
    <property type="nucleotide sequence ID" value="XM_019191822.1"/>
</dbReference>
<name>A0A1B9G2Y0_9TREE</name>
<dbReference type="EMBL" id="CP144544">
    <property type="protein sequence ID" value="WVW84047.1"/>
    <property type="molecule type" value="Genomic_DNA"/>
</dbReference>
<dbReference type="AlphaFoldDB" id="A0A1B9G2Y0"/>
<organism evidence="1">
    <name type="scientific">Kwoniella bestiolae CBS 10118</name>
    <dbReference type="NCBI Taxonomy" id="1296100"/>
    <lineage>
        <taxon>Eukaryota</taxon>
        <taxon>Fungi</taxon>
        <taxon>Dikarya</taxon>
        <taxon>Basidiomycota</taxon>
        <taxon>Agaricomycotina</taxon>
        <taxon>Tremellomycetes</taxon>
        <taxon>Tremellales</taxon>
        <taxon>Cryptococcaceae</taxon>
        <taxon>Kwoniella</taxon>
    </lineage>
</organism>
<dbReference type="VEuPathDB" id="FungiDB:I302_05201"/>
<evidence type="ECO:0000313" key="2">
    <source>
        <dbReference type="EMBL" id="WVW84047.1"/>
    </source>
</evidence>
<reference evidence="2" key="4">
    <citation type="submission" date="2024-02" db="EMBL/GenBank/DDBJ databases">
        <title>Comparative genomics of Cryptococcus and Kwoniella reveals pathogenesis evolution and contrasting modes of karyotype evolution via chromosome fusion or intercentromeric recombination.</title>
        <authorList>
            <person name="Coelho M.A."/>
            <person name="David-Palma M."/>
            <person name="Shea T."/>
            <person name="Bowers K."/>
            <person name="McGinley-Smith S."/>
            <person name="Mohammad A.W."/>
            <person name="Gnirke A."/>
            <person name="Yurkov A.M."/>
            <person name="Nowrousian M."/>
            <person name="Sun S."/>
            <person name="Cuomo C.A."/>
            <person name="Heitman J."/>
        </authorList>
    </citation>
    <scope>NUCLEOTIDE SEQUENCE</scope>
    <source>
        <strain evidence="2">CBS 10118</strain>
    </source>
</reference>
<evidence type="ECO:0000313" key="3">
    <source>
        <dbReference type="Proteomes" id="UP000092730"/>
    </source>
</evidence>
<reference evidence="1" key="1">
    <citation type="submission" date="2013-07" db="EMBL/GenBank/DDBJ databases">
        <title>The Genome Sequence of Cryptococcus bestiolae CBS10118.</title>
        <authorList>
            <consortium name="The Broad Institute Genome Sequencing Platform"/>
            <person name="Cuomo C."/>
            <person name="Litvintseva A."/>
            <person name="Chen Y."/>
            <person name="Heitman J."/>
            <person name="Sun S."/>
            <person name="Springer D."/>
            <person name="Dromer F."/>
            <person name="Young S.K."/>
            <person name="Zeng Q."/>
            <person name="Gargeya S."/>
            <person name="Fitzgerald M."/>
            <person name="Abouelleil A."/>
            <person name="Alvarado L."/>
            <person name="Berlin A.M."/>
            <person name="Chapman S.B."/>
            <person name="Dewar J."/>
            <person name="Goldberg J."/>
            <person name="Griggs A."/>
            <person name="Gujja S."/>
            <person name="Hansen M."/>
            <person name="Howarth C."/>
            <person name="Imamovic A."/>
            <person name="Larimer J."/>
            <person name="McCowan C."/>
            <person name="Murphy C."/>
            <person name="Pearson M."/>
            <person name="Priest M."/>
            <person name="Roberts A."/>
            <person name="Saif S."/>
            <person name="Shea T."/>
            <person name="Sykes S."/>
            <person name="Wortman J."/>
            <person name="Nusbaum C."/>
            <person name="Birren B."/>
        </authorList>
    </citation>
    <scope>NUCLEOTIDE SEQUENCE [LARGE SCALE GENOMIC DNA]</scope>
    <source>
        <strain evidence="1">CBS 10118</strain>
    </source>
</reference>
<evidence type="ECO:0000313" key="1">
    <source>
        <dbReference type="EMBL" id="OCF25382.1"/>
    </source>
</evidence>
<reference evidence="1" key="3">
    <citation type="submission" date="2014-01" db="EMBL/GenBank/DDBJ databases">
        <title>Evolution of pathogenesis and genome organization in the Tremellales.</title>
        <authorList>
            <person name="Cuomo C."/>
            <person name="Litvintseva A."/>
            <person name="Heitman J."/>
            <person name="Chen Y."/>
            <person name="Sun S."/>
            <person name="Springer D."/>
            <person name="Dromer F."/>
            <person name="Young S."/>
            <person name="Zeng Q."/>
            <person name="Chapman S."/>
            <person name="Gujja S."/>
            <person name="Saif S."/>
            <person name="Birren B."/>
        </authorList>
    </citation>
    <scope>NUCLEOTIDE SEQUENCE</scope>
    <source>
        <strain evidence="1">CBS 10118</strain>
    </source>
</reference>
<proteinExistence type="predicted"/>
<dbReference type="Proteomes" id="UP000092730">
    <property type="component" value="Chromosome 4"/>
</dbReference>
<protein>
    <submittedName>
        <fullName evidence="1">Uncharacterized protein</fullName>
    </submittedName>
</protein>
<dbReference type="EMBL" id="KI894021">
    <property type="protein sequence ID" value="OCF25382.1"/>
    <property type="molecule type" value="Genomic_DNA"/>
</dbReference>
<dbReference type="KEGG" id="kbi:30209600"/>
<reference evidence="2" key="2">
    <citation type="submission" date="2013-07" db="EMBL/GenBank/DDBJ databases">
        <authorList>
            <consortium name="The Broad Institute Genome Sequencing Platform"/>
            <person name="Cuomo C."/>
            <person name="Litvintseva A."/>
            <person name="Chen Y."/>
            <person name="Heitman J."/>
            <person name="Sun S."/>
            <person name="Springer D."/>
            <person name="Dromer F."/>
            <person name="Young S.K."/>
            <person name="Zeng Q."/>
            <person name="Gargeya S."/>
            <person name="Fitzgerald M."/>
            <person name="Abouelleil A."/>
            <person name="Alvarado L."/>
            <person name="Berlin A.M."/>
            <person name="Chapman S.B."/>
            <person name="Dewar J."/>
            <person name="Goldberg J."/>
            <person name="Griggs A."/>
            <person name="Gujja S."/>
            <person name="Hansen M."/>
            <person name="Howarth C."/>
            <person name="Imamovic A."/>
            <person name="Larimer J."/>
            <person name="McCowan C."/>
            <person name="Murphy C."/>
            <person name="Pearson M."/>
            <person name="Priest M."/>
            <person name="Roberts A."/>
            <person name="Saif S."/>
            <person name="Shea T."/>
            <person name="Sykes S."/>
            <person name="Wortman J."/>
            <person name="Nusbaum C."/>
            <person name="Birren B."/>
        </authorList>
    </citation>
    <scope>NUCLEOTIDE SEQUENCE</scope>
    <source>
        <strain evidence="2">CBS 10118</strain>
    </source>
</reference>
<dbReference type="GeneID" id="30209600"/>
<gene>
    <name evidence="1" type="ORF">I302_05201</name>
    <name evidence="2" type="ORF">I302_106075</name>
</gene>
<dbReference type="OrthoDB" id="10602371at2759"/>
<keyword evidence="3" id="KW-1185">Reference proteome</keyword>
<sequence length="311" mass="35099">MTCALLRGDHFAAALISTMQALDGSKVSVSNTERSTVFDIIDRELNSWIHYGRPVEPRIQDLQDLRKQLVSDHVEQEARDILSVDLRCTPNLQEGSPAKDPDGAKRFIETLNANLLYHEYTFNTVLTQGSLPRQLSLREQTYLMPPGLVNDLNRYVAPEGYNWITGPNCFEMLPQPSELLYVKDPLVQSYIRSLGEPRSMIGHSPEAMRYIAGSAELLSNLKPFLNYKDRRSFSEASRLRACAASGESDPGPTVSEHYQSQNPYDYALSYLKEDGKNGQIDFDDPNTIDPFLPHQALAIHRHRQSIQSSKS</sequence>